<dbReference type="Gene3D" id="3.80.10.10">
    <property type="entry name" value="Ribonuclease Inhibitor"/>
    <property type="match status" value="1"/>
</dbReference>
<accession>A0AAE0TN52</accession>
<sequence>MAVPGRPALITTQESRPSDARLVLSVFTTSINPLNAVRNLKYNPAFEDEKHWGQRWRKIEFHPEGLVNWGSFGVDPTIDALQLYIVLRAVLRAPNRLQAVELFTRGHAFWSPAHLRSLLDWTTTPSPHSYPYNSHMNEWLEGWIDDIGGPLRVIQYSEALTRDLVRIERGLARLSRVELRVDTIWSEEPGEIETIAQAISHMLGEATNLHHLVLVFRDHAISDECGEYTFFDHILAQRAPCQETVQQSMRVSSSLLSRVFHLKSLRHLHLSFAVVADHLRALIRDLTQLRHLELRYVALWSREDCWEDILQHIAHSCNLEHLGLRALEDIHAGQPRLILCPEASIWQTDAVNVATYAEYEDAIICFAMRKSESLPVLQPDEFLQRKRAHFRS</sequence>
<organism evidence="1 2">
    <name type="scientific">Recurvomyces mirabilis</name>
    <dbReference type="NCBI Taxonomy" id="574656"/>
    <lineage>
        <taxon>Eukaryota</taxon>
        <taxon>Fungi</taxon>
        <taxon>Dikarya</taxon>
        <taxon>Ascomycota</taxon>
        <taxon>Pezizomycotina</taxon>
        <taxon>Dothideomycetes</taxon>
        <taxon>Dothideomycetidae</taxon>
        <taxon>Mycosphaerellales</taxon>
        <taxon>Teratosphaeriaceae</taxon>
        <taxon>Recurvomyces</taxon>
    </lineage>
</organism>
<dbReference type="EMBL" id="JAUTXT010000073">
    <property type="protein sequence ID" value="KAK3669754.1"/>
    <property type="molecule type" value="Genomic_DNA"/>
</dbReference>
<keyword evidence="2" id="KW-1185">Reference proteome</keyword>
<reference evidence="1" key="1">
    <citation type="submission" date="2023-07" db="EMBL/GenBank/DDBJ databases">
        <title>Black Yeasts Isolated from many extreme environments.</title>
        <authorList>
            <person name="Coleine C."/>
            <person name="Stajich J.E."/>
            <person name="Selbmann L."/>
        </authorList>
    </citation>
    <scope>NUCLEOTIDE SEQUENCE</scope>
    <source>
        <strain evidence="1">CCFEE 5485</strain>
    </source>
</reference>
<protein>
    <submittedName>
        <fullName evidence="1">Uncharacterized protein</fullName>
    </submittedName>
</protein>
<comment type="caution">
    <text evidence="1">The sequence shown here is derived from an EMBL/GenBank/DDBJ whole genome shotgun (WGS) entry which is preliminary data.</text>
</comment>
<proteinExistence type="predicted"/>
<dbReference type="AlphaFoldDB" id="A0AAE0TN52"/>
<evidence type="ECO:0000313" key="1">
    <source>
        <dbReference type="EMBL" id="KAK3669754.1"/>
    </source>
</evidence>
<dbReference type="SUPFAM" id="SSF52047">
    <property type="entry name" value="RNI-like"/>
    <property type="match status" value="1"/>
</dbReference>
<dbReference type="Proteomes" id="UP001274830">
    <property type="component" value="Unassembled WGS sequence"/>
</dbReference>
<evidence type="ECO:0000313" key="2">
    <source>
        <dbReference type="Proteomes" id="UP001274830"/>
    </source>
</evidence>
<gene>
    <name evidence="1" type="ORF">LTR78_010382</name>
</gene>
<dbReference type="InterPro" id="IPR032675">
    <property type="entry name" value="LRR_dom_sf"/>
</dbReference>
<name>A0AAE0TN52_9PEZI</name>